<gene>
    <name evidence="1" type="ORF">MM59RIKEN_22750</name>
</gene>
<evidence type="ECO:0000313" key="1">
    <source>
        <dbReference type="EMBL" id="BCK84956.1"/>
    </source>
</evidence>
<accession>A0A810QGJ6</accession>
<dbReference type="Proteomes" id="UP000679848">
    <property type="component" value="Chromosome"/>
</dbReference>
<organism evidence="1 2">
    <name type="scientific">Pusillibacter faecalis</name>
    <dbReference type="NCBI Taxonomy" id="2714358"/>
    <lineage>
        <taxon>Bacteria</taxon>
        <taxon>Bacillati</taxon>
        <taxon>Bacillota</taxon>
        <taxon>Clostridia</taxon>
        <taxon>Eubacteriales</taxon>
        <taxon>Oscillospiraceae</taxon>
        <taxon>Pusillibacter</taxon>
    </lineage>
</organism>
<dbReference type="KEGG" id="pfaa:MM59RIKEN_22750"/>
<proteinExistence type="predicted"/>
<keyword evidence="2" id="KW-1185">Reference proteome</keyword>
<evidence type="ECO:0000313" key="2">
    <source>
        <dbReference type="Proteomes" id="UP000679848"/>
    </source>
</evidence>
<dbReference type="AlphaFoldDB" id="A0A810QGJ6"/>
<dbReference type="RefSeq" id="WP_145984969.1">
    <property type="nucleotide sequence ID" value="NZ_AP023420.1"/>
</dbReference>
<protein>
    <submittedName>
        <fullName evidence="1">Uncharacterized protein</fullName>
    </submittedName>
</protein>
<sequence length="202" mass="22570">MNFSEIRHDYIWGPAVENGANGGHDLLAAVSIDAWKSADDNEEGEVLANVLLTAHGDMIVDFHDNGVRMHQPVLDHIRAAEETLKQIWQEKVCQYSGKIVCATVLTIPRSVMDQINDYLNADTEDAYQGEDNTITYTAHFPDGKEMDVKCCGCRDESSWTEAVLFDKNGAELCCSEPADEYDGTWTLENEGVEYIVYIAVEK</sequence>
<dbReference type="EMBL" id="AP023420">
    <property type="protein sequence ID" value="BCK84956.1"/>
    <property type="molecule type" value="Genomic_DNA"/>
</dbReference>
<reference evidence="1" key="1">
    <citation type="submission" date="2020-09" db="EMBL/GenBank/DDBJ databases">
        <title>New species isolated from human feces.</title>
        <authorList>
            <person name="Kitahara M."/>
            <person name="Shigeno Y."/>
            <person name="Shime M."/>
            <person name="Matsumoto Y."/>
            <person name="Nakamura S."/>
            <person name="Motooka D."/>
            <person name="Fukuoka S."/>
            <person name="Nishikawa H."/>
            <person name="Benno Y."/>
        </authorList>
    </citation>
    <scope>NUCLEOTIDE SEQUENCE</scope>
    <source>
        <strain evidence="1">MM59</strain>
    </source>
</reference>
<name>A0A810QGJ6_9FIRM</name>